<comment type="caution">
    <text evidence="1">The sequence shown here is derived from an EMBL/GenBank/DDBJ whole genome shotgun (WGS) entry which is preliminary data.</text>
</comment>
<evidence type="ECO:0000313" key="1">
    <source>
        <dbReference type="EMBL" id="KAJ2973855.1"/>
    </source>
</evidence>
<protein>
    <submittedName>
        <fullName evidence="1">Uncharacterized protein</fullName>
    </submittedName>
</protein>
<sequence>MHSSGPRLKNGVDLQLQSAFYDQNWSTVVRLAEKRAKMSNDSYYEILKVCAESQLDDPVAKYSAMTALFAYVKDGTVVKDADGIDLLEWATKDLLEEDEFAETLGPLRVRAAKASPKDQSQTTRCLESCLLHWDLVSAQQIAAIIDKSSPQERAFLFWNIAITHLLAISPQSPSEKKKLYGMLAQKQIERAAQATEQAEDKTNLPPRSVQTEEEILLLYEIIGTHGTAAEFNKLLDSPIFSPVEQLKLGRKEPLLYVTKKLQNNQDWQVLFKVCQDCLSTVDDQGEPTMQACDWDVWRVFITAASRIQDADTEVTAIVQSLLLKLSKTANSRPLYKRNVMLARVFASFHLMESDGPDAVDSNPQSLRLRELLKYINDQADSPSCFTDVRSFVEQLDAVGIEYLAHTHFATREQSDELPALRKQILALKLQYFAATCPQTYSTVTNSADELKCRQSKFKATYKASMSLHQHIGTISSFSSQPTKDAQSEVALIAASCLVGLADQLPNSIPTAESGQYLVQALLLLQQQLNSSPKHSQISLLLVQLHLRLGSATEALNIWDTLAVKRTIMDSLAPLFYDRLSTVAPNMLSPLNDDGWKLTASIKNHFSTSLKMRMPRRLIDAFQDGNYSSVLAVPEYIENLRASCTRAMSLVESVRTERLFGISETDLFSDPRFTEVRDDTRLKEIIDYGSFPAWNHGASPPIYKQLRLGPAPSNRRAHLSLLAEAFQQTLTYKPPPFYKVAVAGSTMDEKYMVESLAQIANSFSKFLPGSTSEFTETELQYFEVISLLSSMVPLCAERATGLNELMSQFGSAITASLGGQRDLLASLADGSALDNSTALLQSLHRIVLLRDSAVAVNGVSKWIFNFNEKQKERDRSGQSNLPKDVIAQTKALGVLADEVLKECKTWIMRLTQDTKSGGVVEKDIKKHTYGGEEGKLLVGVISDSTVFELVGSWRKSMAGWQGVQWE</sequence>
<name>A0ACC1N447_9HYPO</name>
<organism evidence="1 2">
    <name type="scientific">Zarea fungicola</name>
    <dbReference type="NCBI Taxonomy" id="93591"/>
    <lineage>
        <taxon>Eukaryota</taxon>
        <taxon>Fungi</taxon>
        <taxon>Dikarya</taxon>
        <taxon>Ascomycota</taxon>
        <taxon>Pezizomycotina</taxon>
        <taxon>Sordariomycetes</taxon>
        <taxon>Hypocreomycetidae</taxon>
        <taxon>Hypocreales</taxon>
        <taxon>Cordycipitaceae</taxon>
        <taxon>Zarea</taxon>
    </lineage>
</organism>
<accession>A0ACC1N447</accession>
<evidence type="ECO:0000313" key="2">
    <source>
        <dbReference type="Proteomes" id="UP001143910"/>
    </source>
</evidence>
<proteinExistence type="predicted"/>
<dbReference type="Proteomes" id="UP001143910">
    <property type="component" value="Unassembled WGS sequence"/>
</dbReference>
<keyword evidence="2" id="KW-1185">Reference proteome</keyword>
<reference evidence="1" key="1">
    <citation type="submission" date="2022-08" db="EMBL/GenBank/DDBJ databases">
        <title>Genome Sequence of Lecanicillium fungicola.</title>
        <authorList>
            <person name="Buettner E."/>
        </authorList>
    </citation>
    <scope>NUCLEOTIDE SEQUENCE</scope>
    <source>
        <strain evidence="1">Babe33</strain>
    </source>
</reference>
<gene>
    <name evidence="1" type="ORF">NQ176_g6369</name>
</gene>
<dbReference type="EMBL" id="JANJQO010000909">
    <property type="protein sequence ID" value="KAJ2973855.1"/>
    <property type="molecule type" value="Genomic_DNA"/>
</dbReference>